<dbReference type="NCBIfam" id="TIGR02795">
    <property type="entry name" value="tol_pal_ybgF"/>
    <property type="match status" value="1"/>
</dbReference>
<proteinExistence type="inferred from homology"/>
<evidence type="ECO:0000313" key="3">
    <source>
        <dbReference type="Proteomes" id="UP000070371"/>
    </source>
</evidence>
<comment type="function">
    <text evidence="1">Mediates coordination of peptidoglycan synthesis and outer membrane constriction during cell division.</text>
</comment>
<dbReference type="AlphaFoldDB" id="A0A126UWR5"/>
<protein>
    <recommendedName>
        <fullName evidence="1">Cell division coordinator CpoB</fullName>
    </recommendedName>
</protein>
<dbReference type="GO" id="GO:0043093">
    <property type="term" value="P:FtsZ-dependent cytokinesis"/>
    <property type="evidence" value="ECO:0007669"/>
    <property type="project" value="UniProtKB-UniRule"/>
</dbReference>
<keyword evidence="1" id="KW-0732">Signal</keyword>
<comment type="similarity">
    <text evidence="1">Belongs to the CpoB family.</text>
</comment>
<dbReference type="InterPro" id="IPR034706">
    <property type="entry name" value="CpoB"/>
</dbReference>
<feature type="chain" id="PRO_5009985851" description="Cell division coordinator CpoB" evidence="1">
    <location>
        <begin position="33"/>
        <end position="281"/>
    </location>
</feature>
<feature type="coiled-coil region" evidence="1">
    <location>
        <begin position="38"/>
        <end position="98"/>
    </location>
</feature>
<dbReference type="InterPro" id="IPR011990">
    <property type="entry name" value="TPR-like_helical_dom_sf"/>
</dbReference>
<evidence type="ECO:0000256" key="1">
    <source>
        <dbReference type="HAMAP-Rule" id="MF_02066"/>
    </source>
</evidence>
<dbReference type="InterPro" id="IPR019734">
    <property type="entry name" value="TPR_rpt"/>
</dbReference>
<keyword evidence="1" id="KW-0132">Cell division</keyword>
<comment type="subcellular location">
    <subcellularLocation>
        <location evidence="1">Periplasm</location>
    </subcellularLocation>
</comment>
<dbReference type="STRING" id="1579316.RC74_02630"/>
<dbReference type="EMBL" id="CP014327">
    <property type="protein sequence ID" value="AML50307.1"/>
    <property type="molecule type" value="Genomic_DNA"/>
</dbReference>
<organism evidence="2 3">
    <name type="scientific">Falsihalocynthiibacter arcticus</name>
    <dbReference type="NCBI Taxonomy" id="1579316"/>
    <lineage>
        <taxon>Bacteria</taxon>
        <taxon>Pseudomonadati</taxon>
        <taxon>Pseudomonadota</taxon>
        <taxon>Alphaproteobacteria</taxon>
        <taxon>Rhodobacterales</taxon>
        <taxon>Roseobacteraceae</taxon>
        <taxon>Falsihalocynthiibacter</taxon>
    </lineage>
</organism>
<gene>
    <name evidence="1" type="primary">cpoB</name>
    <name evidence="2" type="ORF">RC74_02630</name>
</gene>
<dbReference type="Gene3D" id="1.25.40.10">
    <property type="entry name" value="Tetratricopeptide repeat domain"/>
    <property type="match status" value="1"/>
</dbReference>
<name>A0A126UWR5_9RHOB</name>
<keyword evidence="1" id="KW-0574">Periplasm</keyword>
<reference evidence="2 3" key="1">
    <citation type="submission" date="2016-02" db="EMBL/GenBank/DDBJ databases">
        <title>Complete genome sequence of Halocynthiibacter arcticus PAMC 20958t from arctic marine sediment.</title>
        <authorList>
            <person name="Lee Y.M."/>
            <person name="Baek K."/>
            <person name="Lee H.K."/>
            <person name="Shin S.C."/>
        </authorList>
    </citation>
    <scope>NUCLEOTIDE SEQUENCE [LARGE SCALE GENOMIC DNA]</scope>
    <source>
        <strain evidence="2">PAMC 20958</strain>
    </source>
</reference>
<dbReference type="Proteomes" id="UP000070371">
    <property type="component" value="Chromosome"/>
</dbReference>
<dbReference type="KEGG" id="hat:RC74_02630"/>
<evidence type="ECO:0000313" key="2">
    <source>
        <dbReference type="EMBL" id="AML50307.1"/>
    </source>
</evidence>
<accession>A0A126UWR5</accession>
<keyword evidence="1" id="KW-0131">Cell cycle</keyword>
<keyword evidence="1" id="KW-0175">Coiled coil</keyword>
<dbReference type="RefSeq" id="WP_052274742.1">
    <property type="nucleotide sequence ID" value="NZ_CP014327.1"/>
</dbReference>
<keyword evidence="3" id="KW-1185">Reference proteome</keyword>
<sequence precursor="true">MRYQIGFSTSRRALTGIVAASFLSFGMGGVAAAQDQTLADIRQELSVVYVEIQKLKRELSTTGGANGGQNNGSLIERIETLEAQLQSVTARSEEVELRLDRVVTDGTNRIGDLEFRICELEPKCDIGSLTLGSTLGGDTSAVNTAQAPTDSVQLAVGEEADFAVAKAAMDAGNFTDAVEQFDAFTTNYPGSRLSQEAHFLRGTSYESLSETSSAARAFLASFSGDPNGAFAPKALLKLGVSLGALGQTNEACLMLGEVETRFPSSEIVGQAQSSMSGLGCS</sequence>
<dbReference type="InterPro" id="IPR014162">
    <property type="entry name" value="CpoB_C"/>
</dbReference>
<dbReference type="HAMAP" id="MF_02066">
    <property type="entry name" value="CpoB"/>
    <property type="match status" value="1"/>
</dbReference>
<feature type="signal peptide" evidence="1">
    <location>
        <begin position="1"/>
        <end position="32"/>
    </location>
</feature>
<dbReference type="GO" id="GO:0030288">
    <property type="term" value="C:outer membrane-bounded periplasmic space"/>
    <property type="evidence" value="ECO:0007669"/>
    <property type="project" value="UniProtKB-UniRule"/>
</dbReference>
<dbReference type="SUPFAM" id="SSF48452">
    <property type="entry name" value="TPR-like"/>
    <property type="match status" value="1"/>
</dbReference>
<dbReference type="Pfam" id="PF13174">
    <property type="entry name" value="TPR_6"/>
    <property type="match status" value="2"/>
</dbReference>